<proteinExistence type="predicted"/>
<protein>
    <submittedName>
        <fullName evidence="1">Helix-turn-helix transcriptional regulator</fullName>
    </submittedName>
</protein>
<sequence>MVDDHGVRLSRREEEVATPAAAGLSNAAIADRLVLSVRTVESHLYRAFAKLGITSGSDLARYLPRSTPGHSRSRAQ</sequence>
<dbReference type="EMBL" id="CP087977">
    <property type="protein sequence ID" value="UUZ45904.1"/>
    <property type="molecule type" value="Genomic_DNA"/>
</dbReference>
<gene>
    <name evidence="1" type="ORF">LP422_08485</name>
</gene>
<evidence type="ECO:0000313" key="1">
    <source>
        <dbReference type="EMBL" id="UUZ45904.1"/>
    </source>
</evidence>
<reference evidence="1" key="1">
    <citation type="submission" date="2021-11" db="EMBL/GenBank/DDBJ databases">
        <title>Study of the species diversity of bacterial strains isolated from a unique natural object - Shulgan-Tash cave (Bashkiria).</title>
        <authorList>
            <person name="Sazanova A.L."/>
            <person name="Chirak E.R."/>
            <person name="Safronova V.I."/>
        </authorList>
    </citation>
    <scope>NUCLEOTIDE SEQUENCE</scope>
    <source>
        <strain evidence="1">P1</strain>
    </source>
</reference>
<dbReference type="Proteomes" id="UP001059663">
    <property type="component" value="Chromosome"/>
</dbReference>
<name>A0AC61U7G4_9MICO</name>
<organism evidence="1 2">
    <name type="scientific">Janibacter limosus</name>
    <dbReference type="NCBI Taxonomy" id="53458"/>
    <lineage>
        <taxon>Bacteria</taxon>
        <taxon>Bacillati</taxon>
        <taxon>Actinomycetota</taxon>
        <taxon>Actinomycetes</taxon>
        <taxon>Micrococcales</taxon>
        <taxon>Intrasporangiaceae</taxon>
        <taxon>Janibacter</taxon>
    </lineage>
</organism>
<accession>A0AC61U7G4</accession>
<evidence type="ECO:0000313" key="2">
    <source>
        <dbReference type="Proteomes" id="UP001059663"/>
    </source>
</evidence>